<gene>
    <name evidence="2" type="ORF">JHU38_09575</name>
</gene>
<evidence type="ECO:0000313" key="2">
    <source>
        <dbReference type="EMBL" id="MBO1364015.1"/>
    </source>
</evidence>
<evidence type="ECO:0000256" key="1">
    <source>
        <dbReference type="SAM" id="MobiDB-lite"/>
    </source>
</evidence>
<accession>A0ABS3M7C1</accession>
<keyword evidence="3" id="KW-1185">Reference proteome</keyword>
<dbReference type="EMBL" id="JAERMS010000034">
    <property type="protein sequence ID" value="MBO1364015.1"/>
    <property type="molecule type" value="Genomic_DNA"/>
</dbReference>
<dbReference type="RefSeq" id="WP_107581414.1">
    <property type="nucleotide sequence ID" value="NZ_JAERMS010000034.1"/>
</dbReference>
<comment type="caution">
    <text evidence="2">The sequence shown here is derived from an EMBL/GenBank/DDBJ whole genome shotgun (WGS) entry which is preliminary data.</text>
</comment>
<dbReference type="Proteomes" id="UP000664265">
    <property type="component" value="Unassembled WGS sequence"/>
</dbReference>
<name>A0ABS3M7C1_9BACT</name>
<organism evidence="2 3">
    <name type="scientific">Prevotella illustrans</name>
    <dbReference type="NCBI Taxonomy" id="2800387"/>
    <lineage>
        <taxon>Bacteria</taxon>
        <taxon>Pseudomonadati</taxon>
        <taxon>Bacteroidota</taxon>
        <taxon>Bacteroidia</taxon>
        <taxon>Bacteroidales</taxon>
        <taxon>Prevotellaceae</taxon>
        <taxon>Prevotella</taxon>
    </lineage>
</organism>
<proteinExistence type="predicted"/>
<evidence type="ECO:0000313" key="3">
    <source>
        <dbReference type="Proteomes" id="UP000664265"/>
    </source>
</evidence>
<reference evidence="2 3" key="1">
    <citation type="submission" date="2021-01" db="EMBL/GenBank/DDBJ databases">
        <title>Prevotella A2931 sp. nov.</title>
        <authorList>
            <person name="Buhl M."/>
            <person name="Oberhettinger P."/>
        </authorList>
    </citation>
    <scope>NUCLEOTIDE SEQUENCE [LARGE SCALE GENOMIC DNA]</scope>
    <source>
        <strain evidence="2 3">A2931</strain>
    </source>
</reference>
<feature type="compositionally biased region" description="Polar residues" evidence="1">
    <location>
        <begin position="55"/>
        <end position="65"/>
    </location>
</feature>
<protein>
    <submittedName>
        <fullName evidence="2">Toxin PIN</fullName>
    </submittedName>
</protein>
<feature type="region of interest" description="Disordered" evidence="1">
    <location>
        <begin position="27"/>
        <end position="65"/>
    </location>
</feature>
<sequence>MKKYIKPEIKAQLIELENRVLDDSIDVGISEDPATGPALSKGNLFFDDDDDDQGTGRSSSSLWDD</sequence>